<name>A0ABT1L6A6_9GAMM</name>
<organism evidence="1 2">
    <name type="scientific">Candidatus Synchoanobacter obligatus</name>
    <dbReference type="NCBI Taxonomy" id="2919597"/>
    <lineage>
        <taxon>Bacteria</taxon>
        <taxon>Pseudomonadati</taxon>
        <taxon>Pseudomonadota</taxon>
        <taxon>Gammaproteobacteria</taxon>
        <taxon>Candidatus Comchoanobacterales</taxon>
        <taxon>Candidatus Comchoanobacteraceae</taxon>
        <taxon>Candidatus Synchoanobacter</taxon>
    </lineage>
</organism>
<evidence type="ECO:0000313" key="2">
    <source>
        <dbReference type="Proteomes" id="UP001320768"/>
    </source>
</evidence>
<reference evidence="1 2" key="1">
    <citation type="journal article" date="2022" name="Nat. Microbiol.">
        <title>The microbiome of a bacterivorous marine choanoflagellate contains a resource-demanding obligate bacterial associate.</title>
        <authorList>
            <person name="Needham D.M."/>
            <person name="Poirier C."/>
            <person name="Bachy C."/>
            <person name="George E.E."/>
            <person name="Wilken S."/>
            <person name="Yung C.C.M."/>
            <person name="Limardo A.J."/>
            <person name="Morando M."/>
            <person name="Sudek L."/>
            <person name="Malmstrom R.R."/>
            <person name="Keeling P.J."/>
            <person name="Santoro A.E."/>
            <person name="Worden A.Z."/>
        </authorList>
    </citation>
    <scope>NUCLEOTIDE SEQUENCE [LARGE SCALE GENOMIC DNA]</scope>
    <source>
        <strain evidence="1 2">Comchoano-2</strain>
    </source>
</reference>
<evidence type="ECO:0000313" key="1">
    <source>
        <dbReference type="EMBL" id="MCP8352433.1"/>
    </source>
</evidence>
<sequence>MERAVDTLWAKSKYLMSKIGKGYKASYNHKKDTIFVTLVTATSFLSLQKFLPGVQLLKPLKAAGVGFHPTNNAKVLDGLYHQYILSHTPFSEAVYLPADYEVISPGGISHLETASDRVVTEVLKGKHYLSYEQVNGWVTQNITDVDPILLCLSSALYEMEGKKEQSYVRYALAQLRFILDVQKCEHFNENIDLSLAWCREKVQTFLGDQFEGWYINMPEFEPLKKAVLLSSKLSGSYTPTWVCQQGWARSEGFVAQEQWSEQESALFEALKGAKSLTQLEDDVAGWVRL</sequence>
<dbReference type="RefSeq" id="WP_258569537.1">
    <property type="nucleotide sequence ID" value="NZ_JAKUDN010000002.1"/>
</dbReference>
<accession>A0ABT1L6A6</accession>
<gene>
    <name evidence="1" type="ORF">MKS91_03905</name>
</gene>
<dbReference type="Proteomes" id="UP001320768">
    <property type="component" value="Unassembled WGS sequence"/>
</dbReference>
<keyword evidence="2" id="KW-1185">Reference proteome</keyword>
<proteinExistence type="predicted"/>
<comment type="caution">
    <text evidence="1">The sequence shown here is derived from an EMBL/GenBank/DDBJ whole genome shotgun (WGS) entry which is preliminary data.</text>
</comment>
<protein>
    <submittedName>
        <fullName evidence="1">Uncharacterized protein</fullName>
    </submittedName>
</protein>
<dbReference type="EMBL" id="JAKUDN010000002">
    <property type="protein sequence ID" value="MCP8352433.1"/>
    <property type="molecule type" value="Genomic_DNA"/>
</dbReference>